<dbReference type="AlphaFoldDB" id="A0A1B0ZHD2"/>
<evidence type="ECO:0000256" key="2">
    <source>
        <dbReference type="ARBA" id="ARBA00022741"/>
    </source>
</evidence>
<dbReference type="GO" id="GO:0005524">
    <property type="term" value="F:ATP binding"/>
    <property type="evidence" value="ECO:0007669"/>
    <property type="project" value="UniProtKB-KW"/>
</dbReference>
<evidence type="ECO:0000256" key="1">
    <source>
        <dbReference type="ARBA" id="ARBA00022448"/>
    </source>
</evidence>
<dbReference type="InterPro" id="IPR027417">
    <property type="entry name" value="P-loop_NTPase"/>
</dbReference>
<evidence type="ECO:0000313" key="6">
    <source>
        <dbReference type="EMBL" id="QEU12195.1"/>
    </source>
</evidence>
<dbReference type="FunFam" id="3.40.50.300:FF:000032">
    <property type="entry name" value="Export ABC transporter ATP-binding protein"/>
    <property type="match status" value="1"/>
</dbReference>
<dbReference type="STRING" id="1630135.DAD186_07980"/>
<evidence type="ECO:0000313" key="7">
    <source>
        <dbReference type="Proteomes" id="UP000092596"/>
    </source>
</evidence>
<name>A0A1B0ZHD2_9MICO</name>
<dbReference type="CDD" id="cd03255">
    <property type="entry name" value="ABC_MJ0796_LolCDE_FtsE"/>
    <property type="match status" value="1"/>
</dbReference>
<dbReference type="RefSeq" id="WP_065247571.1">
    <property type="nucleotide sequence ID" value="NZ_CP012117.1"/>
</dbReference>
<dbReference type="InterPro" id="IPR003439">
    <property type="entry name" value="ABC_transporter-like_ATP-bd"/>
</dbReference>
<evidence type="ECO:0000259" key="4">
    <source>
        <dbReference type="PROSITE" id="PS50893"/>
    </source>
</evidence>
<keyword evidence="8" id="KW-1185">Reference proteome</keyword>
<dbReference type="EMBL" id="CP012117">
    <property type="protein sequence ID" value="ANP27348.1"/>
    <property type="molecule type" value="Genomic_DNA"/>
</dbReference>
<evidence type="ECO:0000256" key="3">
    <source>
        <dbReference type="ARBA" id="ARBA00022840"/>
    </source>
</evidence>
<keyword evidence="2" id="KW-0547">Nucleotide-binding</keyword>
<evidence type="ECO:0000313" key="8">
    <source>
        <dbReference type="Proteomes" id="UP000323865"/>
    </source>
</evidence>
<reference evidence="6 8" key="2">
    <citation type="submission" date="2019-09" db="EMBL/GenBank/DDBJ databases">
        <title>FDA dAtabase for Regulatory Grade micrObial Sequences (FDA-ARGOS): Supporting development and validation of Infectious Disease Dx tests.</title>
        <authorList>
            <person name="Sciortino C."/>
            <person name="Tallon L."/>
            <person name="Sadzewicz L."/>
            <person name="Vavikolanu K."/>
            <person name="Mehta A."/>
            <person name="Aluvathingal J."/>
            <person name="Nadendla S."/>
            <person name="Nandy P."/>
            <person name="Geyer C."/>
            <person name="Yan Y."/>
            <person name="Sichtig H."/>
        </authorList>
    </citation>
    <scope>NUCLEOTIDE SEQUENCE [LARGE SCALE GENOMIC DNA]</scope>
    <source>
        <strain evidence="6 8">FDAARGOS_640</strain>
    </source>
</reference>
<dbReference type="Proteomes" id="UP000092596">
    <property type="component" value="Chromosome"/>
</dbReference>
<feature type="domain" description="ABC transporter" evidence="4">
    <location>
        <begin position="12"/>
        <end position="240"/>
    </location>
</feature>
<reference evidence="5 7" key="1">
    <citation type="submission" date="2015-06" db="EMBL/GenBank/DDBJ databases">
        <title>Investigation of pathophysiology for high-risk pregnancy and development of treatment modality based on it.</title>
        <authorList>
            <person name="Kim B.-C."/>
            <person name="Lim S."/>
        </authorList>
    </citation>
    <scope>NUCLEOTIDE SEQUENCE [LARGE SCALE GENOMIC DNA]</scope>
    <source>
        <strain evidence="5 7">AD1-86</strain>
    </source>
</reference>
<protein>
    <submittedName>
        <fullName evidence="6">ABC transporter ATP-binding protein</fullName>
    </submittedName>
</protein>
<dbReference type="KEGG" id="dva:DAD186_07980"/>
<proteinExistence type="predicted"/>
<keyword evidence="1" id="KW-0813">Transport</keyword>
<dbReference type="InterPro" id="IPR003593">
    <property type="entry name" value="AAA+_ATPase"/>
</dbReference>
<dbReference type="SUPFAM" id="SSF52540">
    <property type="entry name" value="P-loop containing nucleoside triphosphate hydrolases"/>
    <property type="match status" value="1"/>
</dbReference>
<gene>
    <name evidence="5" type="ORF">DAD186_07980</name>
    <name evidence="6" type="ORF">FOB48_07715</name>
</gene>
<dbReference type="GO" id="GO:0005886">
    <property type="term" value="C:plasma membrane"/>
    <property type="evidence" value="ECO:0007669"/>
    <property type="project" value="TreeGrafter"/>
</dbReference>
<dbReference type="Pfam" id="PF00005">
    <property type="entry name" value="ABC_tran"/>
    <property type="match status" value="1"/>
</dbReference>
<dbReference type="GO" id="GO:0016887">
    <property type="term" value="F:ATP hydrolysis activity"/>
    <property type="evidence" value="ECO:0007669"/>
    <property type="project" value="InterPro"/>
</dbReference>
<dbReference type="InterPro" id="IPR017911">
    <property type="entry name" value="MacB-like_ATP-bd"/>
</dbReference>
<evidence type="ECO:0000313" key="5">
    <source>
        <dbReference type="EMBL" id="ANP27348.1"/>
    </source>
</evidence>
<dbReference type="PANTHER" id="PTHR24220:SF685">
    <property type="entry name" value="ABC TRANSPORTER RELATED"/>
    <property type="match status" value="1"/>
</dbReference>
<dbReference type="GO" id="GO:0098796">
    <property type="term" value="C:membrane protein complex"/>
    <property type="evidence" value="ECO:0007669"/>
    <property type="project" value="UniProtKB-ARBA"/>
</dbReference>
<dbReference type="PATRIC" id="fig|1630135.4.peg.800"/>
<dbReference type="SMART" id="SM00382">
    <property type="entry name" value="AAA"/>
    <property type="match status" value="1"/>
</dbReference>
<dbReference type="InterPro" id="IPR015854">
    <property type="entry name" value="ABC_transpr_LolD-like"/>
</dbReference>
<organism evidence="5 7">
    <name type="scientific">Dermabacter vaginalis</name>
    <dbReference type="NCBI Taxonomy" id="1630135"/>
    <lineage>
        <taxon>Bacteria</taxon>
        <taxon>Bacillati</taxon>
        <taxon>Actinomycetota</taxon>
        <taxon>Actinomycetes</taxon>
        <taxon>Micrococcales</taxon>
        <taxon>Dermabacteraceae</taxon>
        <taxon>Dermabacter</taxon>
    </lineage>
</organism>
<dbReference type="Gene3D" id="3.40.50.300">
    <property type="entry name" value="P-loop containing nucleotide triphosphate hydrolases"/>
    <property type="match status" value="1"/>
</dbReference>
<sequence>MSTTVPPSHVAVSARGVTKTYGSGSNQVTALNAVGLDIRAGEFTAIMGASGSGKSTLLHSLAGLDSIDSGTIVVEGVDITQLSDSQLTTLRRDRIGFVFQSFNLLPMLTAKENILLPLELAGRKVDEQWFGMLVQRFGLAERLGHRPSQLSGGQIQRVALTRALVTRPAVIFADEPTGNLDSASTEAVLSFLRESVDVLGHTVVMVTHEDDAAHRADRILRMHDGRIVADEYIGQKAVQAQ</sequence>
<dbReference type="Proteomes" id="UP000323865">
    <property type="component" value="Chromosome"/>
</dbReference>
<dbReference type="PROSITE" id="PS50893">
    <property type="entry name" value="ABC_TRANSPORTER_2"/>
    <property type="match status" value="1"/>
</dbReference>
<keyword evidence="3 6" id="KW-0067">ATP-binding</keyword>
<dbReference type="EMBL" id="CP044108">
    <property type="protein sequence ID" value="QEU12195.1"/>
    <property type="molecule type" value="Genomic_DNA"/>
</dbReference>
<dbReference type="PANTHER" id="PTHR24220">
    <property type="entry name" value="IMPORT ATP-BINDING PROTEIN"/>
    <property type="match status" value="1"/>
</dbReference>
<accession>A0A1B0ZHD2</accession>
<dbReference type="GO" id="GO:0022857">
    <property type="term" value="F:transmembrane transporter activity"/>
    <property type="evidence" value="ECO:0007669"/>
    <property type="project" value="UniProtKB-ARBA"/>
</dbReference>